<dbReference type="Proteomes" id="UP000246005">
    <property type="component" value="Unassembled WGS sequence"/>
</dbReference>
<dbReference type="PANTHER" id="PTHR43712">
    <property type="entry name" value="PUTATIVE (AFU_ORTHOLOGUE AFUA_4G14580)-RELATED"/>
    <property type="match status" value="1"/>
</dbReference>
<dbReference type="GO" id="GO:0032259">
    <property type="term" value="P:methylation"/>
    <property type="evidence" value="ECO:0007669"/>
    <property type="project" value="UniProtKB-KW"/>
</dbReference>
<dbReference type="Pfam" id="PF13649">
    <property type="entry name" value="Methyltransf_25"/>
    <property type="match status" value="1"/>
</dbReference>
<sequence>MTSTTTRATAQIFNSAVAASAIAAAWELGALAELRESGTLDVPEFAARHDLHEQSTMGLFVALASVGVVRRDGSTVATGEHFDEVYQAKSLFHWLMRGSAPLFAEIPAVLRNGNRTGAFYRRDAKAISAACREANAQFYDPVFWPVLEGLDFDPTVVADLGSGSGERLLQILKRHPGARGIGIDIASPAIDMASTEAQQAGMGDRLTFIEADVRQLEPAAEFADVDLLTCFMMGHDFWPRERCITSLQQLRKAFPSARRLLLGDNVRTTGVPDDEIPVFTLAFEFGHAMMDVYLPTLDEWLDVFDEAGWKCVEAHHVESLAGAVVFELS</sequence>
<dbReference type="SUPFAM" id="SSF53335">
    <property type="entry name" value="S-adenosyl-L-methionine-dependent methyltransferases"/>
    <property type="match status" value="1"/>
</dbReference>
<keyword evidence="3" id="KW-0489">Methyltransferase</keyword>
<keyword evidence="1" id="KW-0732">Signal</keyword>
<name>A0A316HZS7_9PSEU</name>
<comment type="caution">
    <text evidence="3">The sequence shown here is derived from an EMBL/GenBank/DDBJ whole genome shotgun (WGS) entry which is preliminary data.</text>
</comment>
<feature type="domain" description="Methyltransferase" evidence="2">
    <location>
        <begin position="157"/>
        <end position="245"/>
    </location>
</feature>
<dbReference type="InterPro" id="IPR029063">
    <property type="entry name" value="SAM-dependent_MTases_sf"/>
</dbReference>
<proteinExistence type="predicted"/>
<evidence type="ECO:0000313" key="4">
    <source>
        <dbReference type="Proteomes" id="UP000246005"/>
    </source>
</evidence>
<dbReference type="Gene3D" id="1.10.10.10">
    <property type="entry name" value="Winged helix-like DNA-binding domain superfamily/Winged helix DNA-binding domain"/>
    <property type="match status" value="1"/>
</dbReference>
<evidence type="ECO:0000256" key="1">
    <source>
        <dbReference type="SAM" id="SignalP"/>
    </source>
</evidence>
<feature type="signal peptide" evidence="1">
    <location>
        <begin position="1"/>
        <end position="23"/>
    </location>
</feature>
<dbReference type="CDD" id="cd02440">
    <property type="entry name" value="AdoMet_MTases"/>
    <property type="match status" value="1"/>
</dbReference>
<evidence type="ECO:0000313" key="3">
    <source>
        <dbReference type="EMBL" id="PWK86298.1"/>
    </source>
</evidence>
<dbReference type="AlphaFoldDB" id="A0A316HZS7"/>
<keyword evidence="3" id="KW-0808">Transferase</keyword>
<dbReference type="RefSeq" id="WP_109637610.1">
    <property type="nucleotide sequence ID" value="NZ_QGHB01000005.1"/>
</dbReference>
<dbReference type="GO" id="GO:0008168">
    <property type="term" value="F:methyltransferase activity"/>
    <property type="evidence" value="ECO:0007669"/>
    <property type="project" value="UniProtKB-KW"/>
</dbReference>
<evidence type="ECO:0000259" key="2">
    <source>
        <dbReference type="Pfam" id="PF13649"/>
    </source>
</evidence>
<dbReference type="Gene3D" id="3.40.50.150">
    <property type="entry name" value="Vaccinia Virus protein VP39"/>
    <property type="match status" value="1"/>
</dbReference>
<dbReference type="EMBL" id="QGHB01000005">
    <property type="protein sequence ID" value="PWK86298.1"/>
    <property type="molecule type" value="Genomic_DNA"/>
</dbReference>
<gene>
    <name evidence="3" type="ORF">C8D88_105341</name>
</gene>
<reference evidence="3 4" key="1">
    <citation type="submission" date="2018-05" db="EMBL/GenBank/DDBJ databases">
        <title>Genomic Encyclopedia of Type Strains, Phase IV (KMG-IV): sequencing the most valuable type-strain genomes for metagenomic binning, comparative biology and taxonomic classification.</title>
        <authorList>
            <person name="Goeker M."/>
        </authorList>
    </citation>
    <scope>NUCLEOTIDE SEQUENCE [LARGE SCALE GENOMIC DNA]</scope>
    <source>
        <strain evidence="3 4">DSM 45480</strain>
    </source>
</reference>
<accession>A0A316HZS7</accession>
<dbReference type="InterPro" id="IPR036388">
    <property type="entry name" value="WH-like_DNA-bd_sf"/>
</dbReference>
<protein>
    <submittedName>
        <fullName evidence="3">Methyltransferase family protein</fullName>
    </submittedName>
</protein>
<dbReference type="InterPro" id="IPR041698">
    <property type="entry name" value="Methyltransf_25"/>
</dbReference>
<organism evidence="3 4">
    <name type="scientific">Lentzea atacamensis</name>
    <dbReference type="NCBI Taxonomy" id="531938"/>
    <lineage>
        <taxon>Bacteria</taxon>
        <taxon>Bacillati</taxon>
        <taxon>Actinomycetota</taxon>
        <taxon>Actinomycetes</taxon>
        <taxon>Pseudonocardiales</taxon>
        <taxon>Pseudonocardiaceae</taxon>
        <taxon>Lentzea</taxon>
    </lineage>
</organism>
<dbReference type="PANTHER" id="PTHR43712:SF2">
    <property type="entry name" value="O-METHYLTRANSFERASE CICE"/>
    <property type="match status" value="1"/>
</dbReference>
<feature type="chain" id="PRO_5039714616" evidence="1">
    <location>
        <begin position="24"/>
        <end position="329"/>
    </location>
</feature>